<gene>
    <name evidence="1" type="ORF">RRG08_062470</name>
</gene>
<evidence type="ECO:0000313" key="1">
    <source>
        <dbReference type="EMBL" id="KAK3699679.1"/>
    </source>
</evidence>
<accession>A0AAE0XNL5</accession>
<reference evidence="1" key="1">
    <citation type="journal article" date="2023" name="G3 (Bethesda)">
        <title>A reference genome for the long-term kleptoplast-retaining sea slug Elysia crispata morphotype clarki.</title>
        <authorList>
            <person name="Eastman K.E."/>
            <person name="Pendleton A.L."/>
            <person name="Shaikh M.A."/>
            <person name="Suttiyut T."/>
            <person name="Ogas R."/>
            <person name="Tomko P."/>
            <person name="Gavelis G."/>
            <person name="Widhalm J.R."/>
            <person name="Wisecaver J.H."/>
        </authorList>
    </citation>
    <scope>NUCLEOTIDE SEQUENCE</scope>
    <source>
        <strain evidence="1">ECLA1</strain>
    </source>
</reference>
<organism evidence="1 2">
    <name type="scientific">Elysia crispata</name>
    <name type="common">lettuce slug</name>
    <dbReference type="NCBI Taxonomy" id="231223"/>
    <lineage>
        <taxon>Eukaryota</taxon>
        <taxon>Metazoa</taxon>
        <taxon>Spiralia</taxon>
        <taxon>Lophotrochozoa</taxon>
        <taxon>Mollusca</taxon>
        <taxon>Gastropoda</taxon>
        <taxon>Heterobranchia</taxon>
        <taxon>Euthyneura</taxon>
        <taxon>Panpulmonata</taxon>
        <taxon>Sacoglossa</taxon>
        <taxon>Placobranchoidea</taxon>
        <taxon>Plakobranchidae</taxon>
        <taxon>Elysia</taxon>
    </lineage>
</organism>
<dbReference type="EMBL" id="JAWDGP010007939">
    <property type="protein sequence ID" value="KAK3699679.1"/>
    <property type="molecule type" value="Genomic_DNA"/>
</dbReference>
<sequence length="77" mass="8639">MMKCLMTLEWLMTKSKSTLKPACYRTAVCVKTQSQPILAVILNRKPGLIPALPGRSEPFYRLMVPQRLTEAGKSSPM</sequence>
<protein>
    <submittedName>
        <fullName evidence="1">Uncharacterized protein</fullName>
    </submittedName>
</protein>
<dbReference type="Proteomes" id="UP001283361">
    <property type="component" value="Unassembled WGS sequence"/>
</dbReference>
<name>A0AAE0XNL5_9GAST</name>
<dbReference type="AlphaFoldDB" id="A0AAE0XNL5"/>
<proteinExistence type="predicted"/>
<evidence type="ECO:0000313" key="2">
    <source>
        <dbReference type="Proteomes" id="UP001283361"/>
    </source>
</evidence>
<keyword evidence="2" id="KW-1185">Reference proteome</keyword>
<comment type="caution">
    <text evidence="1">The sequence shown here is derived from an EMBL/GenBank/DDBJ whole genome shotgun (WGS) entry which is preliminary data.</text>
</comment>